<dbReference type="Gene3D" id="3.90.190.20">
    <property type="entry name" value="Mur ligase, C-terminal domain"/>
    <property type="match status" value="1"/>
</dbReference>
<dbReference type="InterPro" id="IPR036615">
    <property type="entry name" value="Mur_ligase_C_dom_sf"/>
</dbReference>
<name>H5TI03_GORO1</name>
<dbReference type="GO" id="GO:0016881">
    <property type="term" value="F:acid-amino acid ligase activity"/>
    <property type="evidence" value="ECO:0007669"/>
    <property type="project" value="InterPro"/>
</dbReference>
<evidence type="ECO:0008006" key="3">
    <source>
        <dbReference type="Google" id="ProtNLM"/>
    </source>
</evidence>
<proteinExistence type="predicted"/>
<organism evidence="1 2">
    <name type="scientific">Gordonia otitidis (strain DSM 44809 / CCUG 52243 / JCM 12355 / NBRC 100426 / IFM 10032)</name>
    <dbReference type="NCBI Taxonomy" id="1108044"/>
    <lineage>
        <taxon>Bacteria</taxon>
        <taxon>Bacillati</taxon>
        <taxon>Actinomycetota</taxon>
        <taxon>Actinomycetes</taxon>
        <taxon>Mycobacteriales</taxon>
        <taxon>Gordoniaceae</taxon>
        <taxon>Gordonia</taxon>
    </lineage>
</organism>
<dbReference type="RefSeq" id="WP_007237370.1">
    <property type="nucleotide sequence ID" value="NZ_BAFB01000042.1"/>
</dbReference>
<sequence>MSAGERGTDDVATDATARQVILVPADIDAVSRAIRDLVTRARDVEPRVRTWAIIGDLATGDGLSENDSVVEHDRVGRLAVRLAVDKTLCVGQSRAVRALHQGAVMEGSWGDEARLVATVDDAAATLADDEWRPAPDDMVLVAGTDPALADVAAGLGERRATNEESGE</sequence>
<dbReference type="EMBL" id="BAFB01000042">
    <property type="protein sequence ID" value="GAB33111.1"/>
    <property type="molecule type" value="Genomic_DNA"/>
</dbReference>
<dbReference type="STRING" id="1108044.GOOTI_042_00160"/>
<comment type="caution">
    <text evidence="1">The sequence shown here is derived from an EMBL/GenBank/DDBJ whole genome shotgun (WGS) entry which is preliminary data.</text>
</comment>
<gene>
    <name evidence="1" type="ORF">GOOTI_042_00160</name>
</gene>
<keyword evidence="2" id="KW-1185">Reference proteome</keyword>
<reference evidence="1" key="1">
    <citation type="submission" date="2012-02" db="EMBL/GenBank/DDBJ databases">
        <title>Whole genome shotgun sequence of Gordonia otitidis NBRC 100426.</title>
        <authorList>
            <person name="Yoshida I."/>
            <person name="Hosoyama A."/>
            <person name="Tsuchikane K."/>
            <person name="Katsumata H."/>
            <person name="Yamazaki S."/>
            <person name="Fujita N."/>
        </authorList>
    </citation>
    <scope>NUCLEOTIDE SEQUENCE [LARGE SCALE GENOMIC DNA]</scope>
    <source>
        <strain evidence="1">NBRC 100426</strain>
    </source>
</reference>
<evidence type="ECO:0000313" key="2">
    <source>
        <dbReference type="Proteomes" id="UP000005038"/>
    </source>
</evidence>
<protein>
    <recommendedName>
        <fullName evidence="3">UDP-N-acetylmuramoyl-tripeptide--D-alanyl-D-alanine ligase</fullName>
    </recommendedName>
</protein>
<evidence type="ECO:0000313" key="1">
    <source>
        <dbReference type="EMBL" id="GAB33111.1"/>
    </source>
</evidence>
<dbReference type="Proteomes" id="UP000005038">
    <property type="component" value="Unassembled WGS sequence"/>
</dbReference>
<accession>H5TI03</accession>
<dbReference type="AlphaFoldDB" id="H5TI03"/>